<dbReference type="Proteomes" id="UP001472677">
    <property type="component" value="Unassembled WGS sequence"/>
</dbReference>
<dbReference type="EMBL" id="JBBPBM010000043">
    <property type="protein sequence ID" value="KAK8523536.1"/>
    <property type="molecule type" value="Genomic_DNA"/>
</dbReference>
<evidence type="ECO:0000313" key="1">
    <source>
        <dbReference type="EMBL" id="KAK8523536.1"/>
    </source>
</evidence>
<sequence length="133" mass="13722">MTLKDKCLKRYVPLEDVGDVNIICDALESLKDPVGPEVVSDGLGCVVDSLVSLEGVGGMVISIALESLKDPVGPEVVSGGLGYVADNLVPPKVVGAMVISEVGGSTEAIAVKGNVGHVFPLKMIELLLLGLRI</sequence>
<name>A0ABR2CUT1_9ROSI</name>
<reference evidence="1 2" key="1">
    <citation type="journal article" date="2024" name="G3 (Bethesda)">
        <title>Genome assembly of Hibiscus sabdariffa L. provides insights into metabolisms of medicinal natural products.</title>
        <authorList>
            <person name="Kim T."/>
        </authorList>
    </citation>
    <scope>NUCLEOTIDE SEQUENCE [LARGE SCALE GENOMIC DNA]</scope>
    <source>
        <strain evidence="1">TK-2024</strain>
        <tissue evidence="1">Old leaves</tissue>
    </source>
</reference>
<proteinExistence type="predicted"/>
<evidence type="ECO:0000313" key="2">
    <source>
        <dbReference type="Proteomes" id="UP001472677"/>
    </source>
</evidence>
<comment type="caution">
    <text evidence="1">The sequence shown here is derived from an EMBL/GenBank/DDBJ whole genome shotgun (WGS) entry which is preliminary data.</text>
</comment>
<accession>A0ABR2CUT1</accession>
<organism evidence="1 2">
    <name type="scientific">Hibiscus sabdariffa</name>
    <name type="common">roselle</name>
    <dbReference type="NCBI Taxonomy" id="183260"/>
    <lineage>
        <taxon>Eukaryota</taxon>
        <taxon>Viridiplantae</taxon>
        <taxon>Streptophyta</taxon>
        <taxon>Embryophyta</taxon>
        <taxon>Tracheophyta</taxon>
        <taxon>Spermatophyta</taxon>
        <taxon>Magnoliopsida</taxon>
        <taxon>eudicotyledons</taxon>
        <taxon>Gunneridae</taxon>
        <taxon>Pentapetalae</taxon>
        <taxon>rosids</taxon>
        <taxon>malvids</taxon>
        <taxon>Malvales</taxon>
        <taxon>Malvaceae</taxon>
        <taxon>Malvoideae</taxon>
        <taxon>Hibiscus</taxon>
    </lineage>
</organism>
<keyword evidence="2" id="KW-1185">Reference proteome</keyword>
<protein>
    <submittedName>
        <fullName evidence="1">Uncharacterized protein</fullName>
    </submittedName>
</protein>
<gene>
    <name evidence="1" type="ORF">V6N12_048054</name>
</gene>